<evidence type="ECO:0000313" key="2">
    <source>
        <dbReference type="Proteomes" id="UP001642540"/>
    </source>
</evidence>
<dbReference type="EMBL" id="CAXLJM020000012">
    <property type="protein sequence ID" value="CAL8076775.1"/>
    <property type="molecule type" value="Genomic_DNA"/>
</dbReference>
<sequence length="72" mass="8284">VGGASTTTTNTKVQRLKVKSMYDHVEDTVYTVYLSPLLQVPPAFTKQLHFEKYDSISVLHCERKKIKENELQ</sequence>
<accession>A0ABP1PTH0</accession>
<comment type="caution">
    <text evidence="1">The sequence shown here is derived from an EMBL/GenBank/DDBJ whole genome shotgun (WGS) entry which is preliminary data.</text>
</comment>
<name>A0ABP1PTH0_9HEXA</name>
<feature type="non-terminal residue" evidence="1">
    <location>
        <position position="1"/>
    </location>
</feature>
<keyword evidence="2" id="KW-1185">Reference proteome</keyword>
<dbReference type="Proteomes" id="UP001642540">
    <property type="component" value="Unassembled WGS sequence"/>
</dbReference>
<protein>
    <submittedName>
        <fullName evidence="1">Uncharacterized protein</fullName>
    </submittedName>
</protein>
<proteinExistence type="predicted"/>
<reference evidence="1 2" key="1">
    <citation type="submission" date="2024-08" db="EMBL/GenBank/DDBJ databases">
        <authorList>
            <person name="Cucini C."/>
            <person name="Frati F."/>
        </authorList>
    </citation>
    <scope>NUCLEOTIDE SEQUENCE [LARGE SCALE GENOMIC DNA]</scope>
</reference>
<evidence type="ECO:0000313" key="1">
    <source>
        <dbReference type="EMBL" id="CAL8076775.1"/>
    </source>
</evidence>
<gene>
    <name evidence="1" type="ORF">ODALV1_LOCUS3585</name>
</gene>
<organism evidence="1 2">
    <name type="scientific">Orchesella dallaii</name>
    <dbReference type="NCBI Taxonomy" id="48710"/>
    <lineage>
        <taxon>Eukaryota</taxon>
        <taxon>Metazoa</taxon>
        <taxon>Ecdysozoa</taxon>
        <taxon>Arthropoda</taxon>
        <taxon>Hexapoda</taxon>
        <taxon>Collembola</taxon>
        <taxon>Entomobryomorpha</taxon>
        <taxon>Entomobryoidea</taxon>
        <taxon>Orchesellidae</taxon>
        <taxon>Orchesellinae</taxon>
        <taxon>Orchesella</taxon>
    </lineage>
</organism>